<evidence type="ECO:0000256" key="6">
    <source>
        <dbReference type="ARBA" id="ARBA00022997"/>
    </source>
</evidence>
<keyword evidence="2 9" id="KW-0645">Protease</keyword>
<keyword evidence="7 9" id="KW-0482">Metalloprotease</keyword>
<comment type="cofactor">
    <cofactor evidence="9">
        <name>Zn(2+)</name>
        <dbReference type="ChEBI" id="CHEBI:29105"/>
    </cofactor>
    <text evidence="9">Binds 1 zinc ion per subunit.</text>
</comment>
<comment type="function">
    <text evidence="9 10">Catalyzes hydrolysis of the D-alanyl-D-alanine dipeptide.</text>
</comment>
<feature type="binding site" evidence="9">
    <location>
        <position position="153"/>
    </location>
    <ligand>
        <name>Zn(2+)</name>
        <dbReference type="ChEBI" id="CHEBI:29105"/>
        <note>catalytic</note>
    </ligand>
</feature>
<keyword evidence="12" id="KW-1185">Reference proteome</keyword>
<dbReference type="EMBL" id="QXIT01000013">
    <property type="protein sequence ID" value="RIE10814.1"/>
    <property type="molecule type" value="Genomic_DNA"/>
</dbReference>
<evidence type="ECO:0000256" key="10">
    <source>
        <dbReference type="PIRNR" id="PIRNR026671"/>
    </source>
</evidence>
<dbReference type="HAMAP" id="MF_01924">
    <property type="entry name" value="A_A_dipeptidase"/>
    <property type="match status" value="1"/>
</dbReference>
<dbReference type="InterPro" id="IPR009045">
    <property type="entry name" value="Zn_M74/Hedgehog-like"/>
</dbReference>
<evidence type="ECO:0000256" key="3">
    <source>
        <dbReference type="ARBA" id="ARBA00022723"/>
    </source>
</evidence>
<evidence type="ECO:0000256" key="1">
    <source>
        <dbReference type="ARBA" id="ARBA00001362"/>
    </source>
</evidence>
<keyword evidence="4 9" id="KW-0378">Hydrolase</keyword>
<evidence type="ECO:0000313" key="12">
    <source>
        <dbReference type="Proteomes" id="UP000266260"/>
    </source>
</evidence>
<evidence type="ECO:0000313" key="11">
    <source>
        <dbReference type="EMBL" id="RIE10814.1"/>
    </source>
</evidence>
<keyword evidence="8 10" id="KW-0961">Cell wall biogenesis/degradation</keyword>
<dbReference type="GO" id="GO:0008237">
    <property type="term" value="F:metallopeptidase activity"/>
    <property type="evidence" value="ECO:0007669"/>
    <property type="project" value="UniProtKB-KW"/>
</dbReference>
<evidence type="ECO:0000256" key="9">
    <source>
        <dbReference type="HAMAP-Rule" id="MF_01924"/>
    </source>
</evidence>
<evidence type="ECO:0000256" key="4">
    <source>
        <dbReference type="ARBA" id="ARBA00022801"/>
    </source>
</evidence>
<feature type="active site" description="Proton donor/acceptor" evidence="9">
    <location>
        <position position="228"/>
    </location>
</feature>
<dbReference type="GO" id="GO:0071555">
    <property type="term" value="P:cell wall organization"/>
    <property type="evidence" value="ECO:0007669"/>
    <property type="project" value="UniProtKB-KW"/>
</dbReference>
<feature type="binding site" evidence="9">
    <location>
        <position position="160"/>
    </location>
    <ligand>
        <name>Zn(2+)</name>
        <dbReference type="ChEBI" id="CHEBI:29105"/>
        <note>catalytic</note>
    </ligand>
</feature>
<gene>
    <name evidence="11" type="ORF">SMC6_00570</name>
</gene>
<dbReference type="PANTHER" id="PTHR43126:SF2">
    <property type="entry name" value="D-ALANYL-D-ALANINE DIPEPTIDASE"/>
    <property type="match status" value="1"/>
</dbReference>
<keyword evidence="5 9" id="KW-0862">Zinc</keyword>
<dbReference type="EC" id="3.4.13.22" evidence="9 10"/>
<organism evidence="11 12">
    <name type="scientific">Candidatus Cryosericum odellii</name>
    <dbReference type="NCBI Taxonomy" id="2290917"/>
    <lineage>
        <taxon>Bacteria</taxon>
        <taxon>Pseudomonadati</taxon>
        <taxon>Caldisericota/Cryosericota group</taxon>
        <taxon>Candidatus Cryosericota</taxon>
        <taxon>Candidatus Cryosericia</taxon>
        <taxon>Candidatus Cryosericales</taxon>
        <taxon>Candidatus Cryosericaceae</taxon>
        <taxon>Candidatus Cryosericum</taxon>
    </lineage>
</organism>
<dbReference type="PIRSF" id="PIRSF026671">
    <property type="entry name" value="AA_dipeptidase"/>
    <property type="match status" value="1"/>
</dbReference>
<keyword evidence="6 9" id="KW-0224">Dipeptidase</keyword>
<reference evidence="11 12" key="1">
    <citation type="submission" date="2018-09" db="EMBL/GenBank/DDBJ databases">
        <title>Discovery and Ecogenomic Context for Candidatus Cryosericales, a Global Caldiserica Order Active in Thawing Permafrost.</title>
        <authorList>
            <person name="Martinez M.A."/>
            <person name="Woodcroft B.J."/>
            <person name="Ignacio Espinoza J.C."/>
            <person name="Zayed A."/>
            <person name="Singleton C.M."/>
            <person name="Boyd J."/>
            <person name="Li Y.-F."/>
            <person name="Purvine S."/>
            <person name="Maughan H."/>
            <person name="Hodgkins S.B."/>
            <person name="Anderson D."/>
            <person name="Sederholm M."/>
            <person name="Temperton B."/>
            <person name="Saleska S.R."/>
            <person name="Tyson G.W."/>
            <person name="Rich V.I."/>
        </authorList>
    </citation>
    <scope>NUCLEOTIDE SEQUENCE [LARGE SCALE GENOMIC DNA]</scope>
    <source>
        <strain evidence="11 12">SMC6</strain>
    </source>
</reference>
<dbReference type="Gene3D" id="3.30.1380.10">
    <property type="match status" value="1"/>
</dbReference>
<evidence type="ECO:0000256" key="8">
    <source>
        <dbReference type="ARBA" id="ARBA00023316"/>
    </source>
</evidence>
<dbReference type="SUPFAM" id="SSF55166">
    <property type="entry name" value="Hedgehog/DD-peptidase"/>
    <property type="match status" value="1"/>
</dbReference>
<dbReference type="PANTHER" id="PTHR43126">
    <property type="entry name" value="D-ALANYL-D-ALANINE DIPEPTIDASE"/>
    <property type="match status" value="1"/>
</dbReference>
<dbReference type="Pfam" id="PF01427">
    <property type="entry name" value="Peptidase_M15"/>
    <property type="match status" value="1"/>
</dbReference>
<accession>A0A398DI85</accession>
<dbReference type="CDD" id="cd14843">
    <property type="entry name" value="D-Ala-D-Ala_dipeptidase_like"/>
    <property type="match status" value="1"/>
</dbReference>
<name>A0A398DI85_9BACT</name>
<dbReference type="GO" id="GO:0160237">
    <property type="term" value="F:D-Ala-D-Ala dipeptidase activity"/>
    <property type="evidence" value="ECO:0007669"/>
    <property type="project" value="UniProtKB-EC"/>
</dbReference>
<comment type="catalytic activity">
    <reaction evidence="1 9 10">
        <text>D-alanyl-D-alanine + H2O = 2 D-alanine</text>
        <dbReference type="Rhea" id="RHEA:20661"/>
        <dbReference type="ChEBI" id="CHEBI:15377"/>
        <dbReference type="ChEBI" id="CHEBI:57416"/>
        <dbReference type="ChEBI" id="CHEBI:57822"/>
        <dbReference type="EC" id="3.4.13.22"/>
    </reaction>
</comment>
<proteinExistence type="inferred from homology"/>
<dbReference type="InterPro" id="IPR000755">
    <property type="entry name" value="A_A_dipeptidase"/>
</dbReference>
<dbReference type="GO" id="GO:0006508">
    <property type="term" value="P:proteolysis"/>
    <property type="evidence" value="ECO:0007669"/>
    <property type="project" value="UniProtKB-KW"/>
</dbReference>
<evidence type="ECO:0000256" key="7">
    <source>
        <dbReference type="ARBA" id="ARBA00023049"/>
    </source>
</evidence>
<sequence length="263" mass="30684">MNTKIENESKESSLYHPYEHPISQLKKQDWTTIRSMTIEECGEPLVPMNTMPEVLINHPEYYIQGLKGSLPVCYARLSAFKKIVKAAELLPKGYKFVVLDAWRPIEVQQSLFDAFKTIVRERHPEIEDENEITEMTTQFVALPSIDDKKPSPHNTGGAVDLTIADENGVWLDMGTYFDEMTDRTVTRYYEEKLESGDHLSEREIGISKNRRLLYHIMIKAGFTNYTDEWWHYDFGDQLWAYHNDGKVKAIYSRVTPTFAWYNI</sequence>
<dbReference type="AlphaFoldDB" id="A0A398DI85"/>
<comment type="caution">
    <text evidence="11">The sequence shown here is derived from an EMBL/GenBank/DDBJ whole genome shotgun (WGS) entry which is preliminary data.</text>
</comment>
<comment type="similarity">
    <text evidence="9 10">Belongs to the peptidase M15D family.</text>
</comment>
<keyword evidence="3 9" id="KW-0479">Metal-binding</keyword>
<feature type="binding site" evidence="9">
    <location>
        <position position="231"/>
    </location>
    <ligand>
        <name>Zn(2+)</name>
        <dbReference type="ChEBI" id="CHEBI:29105"/>
        <note>catalytic</note>
    </ligand>
</feature>
<protein>
    <recommendedName>
        <fullName evidence="9 10">D-alanyl-D-alanine dipeptidase</fullName>
        <shortName evidence="9 10">D-Ala-D-Ala dipeptidase</shortName>
        <ecNumber evidence="9 10">3.4.13.22</ecNumber>
    </recommendedName>
</protein>
<dbReference type="Proteomes" id="UP000266260">
    <property type="component" value="Unassembled WGS sequence"/>
</dbReference>
<dbReference type="RefSeq" id="WP_119175308.1">
    <property type="nucleotide sequence ID" value="NZ_QXIT01000013.1"/>
</dbReference>
<dbReference type="GO" id="GO:0008270">
    <property type="term" value="F:zinc ion binding"/>
    <property type="evidence" value="ECO:0007669"/>
    <property type="project" value="UniProtKB-UniRule"/>
</dbReference>
<evidence type="ECO:0000256" key="5">
    <source>
        <dbReference type="ARBA" id="ARBA00022833"/>
    </source>
</evidence>
<evidence type="ECO:0000256" key="2">
    <source>
        <dbReference type="ARBA" id="ARBA00022670"/>
    </source>
</evidence>
<feature type="site" description="Transition state stabilizer" evidence="9">
    <location>
        <position position="103"/>
    </location>
</feature>